<dbReference type="Pfam" id="PF00589">
    <property type="entry name" value="Phage_integrase"/>
    <property type="match status" value="1"/>
</dbReference>
<accession>A0A7V5CT38</accession>
<dbReference type="Gene3D" id="1.10.443.10">
    <property type="entry name" value="Intergrase catalytic core"/>
    <property type="match status" value="1"/>
</dbReference>
<keyword evidence="3 5" id="KW-0238">DNA-binding</keyword>
<dbReference type="GO" id="GO:0006310">
    <property type="term" value="P:DNA recombination"/>
    <property type="evidence" value="ECO:0007669"/>
    <property type="project" value="UniProtKB-KW"/>
</dbReference>
<dbReference type="PANTHER" id="PTHR30629">
    <property type="entry name" value="PROPHAGE INTEGRASE"/>
    <property type="match status" value="1"/>
</dbReference>
<proteinExistence type="inferred from homology"/>
<dbReference type="GO" id="GO:0015074">
    <property type="term" value="P:DNA integration"/>
    <property type="evidence" value="ECO:0007669"/>
    <property type="project" value="UniProtKB-KW"/>
</dbReference>
<dbReference type="GO" id="GO:0003677">
    <property type="term" value="F:DNA binding"/>
    <property type="evidence" value="ECO:0007669"/>
    <property type="project" value="UniProtKB-UniRule"/>
</dbReference>
<evidence type="ECO:0000256" key="1">
    <source>
        <dbReference type="ARBA" id="ARBA00008857"/>
    </source>
</evidence>
<dbReference type="InterPro" id="IPR011010">
    <property type="entry name" value="DNA_brk_join_enz"/>
</dbReference>
<comment type="similarity">
    <text evidence="1">Belongs to the 'phage' integrase family.</text>
</comment>
<dbReference type="InterPro" id="IPR010998">
    <property type="entry name" value="Integrase_recombinase_N"/>
</dbReference>
<dbReference type="InterPro" id="IPR050808">
    <property type="entry name" value="Phage_Integrase"/>
</dbReference>
<evidence type="ECO:0000259" key="7">
    <source>
        <dbReference type="PROSITE" id="PS51900"/>
    </source>
</evidence>
<dbReference type="CDD" id="cd01189">
    <property type="entry name" value="INT_ICEBs1_C_like"/>
    <property type="match status" value="1"/>
</dbReference>
<feature type="domain" description="Core-binding (CB)" evidence="7">
    <location>
        <begin position="79"/>
        <end position="157"/>
    </location>
</feature>
<name>A0A7V5CT38_9BACT</name>
<dbReference type="Gene3D" id="1.10.150.130">
    <property type="match status" value="1"/>
</dbReference>
<comment type="caution">
    <text evidence="8">The sequence shown here is derived from an EMBL/GenBank/DDBJ whole genome shotgun (WGS) entry which is preliminary data.</text>
</comment>
<keyword evidence="2" id="KW-0229">DNA integration</keyword>
<dbReference type="InterPro" id="IPR002104">
    <property type="entry name" value="Integrase_catalytic"/>
</dbReference>
<keyword evidence="4" id="KW-0233">DNA recombination</keyword>
<dbReference type="PROSITE" id="PS51900">
    <property type="entry name" value="CB"/>
    <property type="match status" value="1"/>
</dbReference>
<dbReference type="PROSITE" id="PS51898">
    <property type="entry name" value="TYR_RECOMBINASE"/>
    <property type="match status" value="1"/>
</dbReference>
<protein>
    <submittedName>
        <fullName evidence="8">Site-specific integrase</fullName>
    </submittedName>
</protein>
<evidence type="ECO:0000256" key="4">
    <source>
        <dbReference type="ARBA" id="ARBA00023172"/>
    </source>
</evidence>
<evidence type="ECO:0000259" key="6">
    <source>
        <dbReference type="PROSITE" id="PS51898"/>
    </source>
</evidence>
<dbReference type="InterPro" id="IPR044068">
    <property type="entry name" value="CB"/>
</dbReference>
<evidence type="ECO:0000256" key="3">
    <source>
        <dbReference type="ARBA" id="ARBA00023125"/>
    </source>
</evidence>
<dbReference type="InterPro" id="IPR013762">
    <property type="entry name" value="Integrase-like_cat_sf"/>
</dbReference>
<reference evidence="8" key="1">
    <citation type="journal article" date="2020" name="mSystems">
        <title>Genome- and Community-Level Interaction Insights into Carbon Utilization and Element Cycling Functions of Hydrothermarchaeota in Hydrothermal Sediment.</title>
        <authorList>
            <person name="Zhou Z."/>
            <person name="Liu Y."/>
            <person name="Xu W."/>
            <person name="Pan J."/>
            <person name="Luo Z.H."/>
            <person name="Li M."/>
        </authorList>
    </citation>
    <scope>NUCLEOTIDE SEQUENCE [LARGE SCALE GENOMIC DNA]</scope>
    <source>
        <strain evidence="8">SpSt-855</strain>
    </source>
</reference>
<feature type="domain" description="Tyr recombinase" evidence="6">
    <location>
        <begin position="182"/>
        <end position="369"/>
    </location>
</feature>
<gene>
    <name evidence="8" type="ORF">ENW50_05665</name>
</gene>
<evidence type="ECO:0000313" key="8">
    <source>
        <dbReference type="EMBL" id="HGY94157.1"/>
    </source>
</evidence>
<evidence type="ECO:0000256" key="2">
    <source>
        <dbReference type="ARBA" id="ARBA00022908"/>
    </source>
</evidence>
<organism evidence="8">
    <name type="scientific">Acidobacterium capsulatum</name>
    <dbReference type="NCBI Taxonomy" id="33075"/>
    <lineage>
        <taxon>Bacteria</taxon>
        <taxon>Pseudomonadati</taxon>
        <taxon>Acidobacteriota</taxon>
        <taxon>Terriglobia</taxon>
        <taxon>Terriglobales</taxon>
        <taxon>Acidobacteriaceae</taxon>
        <taxon>Acidobacterium</taxon>
    </lineage>
</organism>
<dbReference type="PANTHER" id="PTHR30629:SF2">
    <property type="entry name" value="PROPHAGE INTEGRASE INTS-RELATED"/>
    <property type="match status" value="1"/>
</dbReference>
<dbReference type="InterPro" id="IPR004107">
    <property type="entry name" value="Integrase_SAM-like_N"/>
</dbReference>
<sequence>MFVRTRFQYGSLRLRKRERGSDVWEFRYYETNPVGKRIRQSVILGEQALYRTEDDARKATQALLMRLNDEAPREEMVTPTFGALLDRYIEHELPERHSTRSSHLSNIRKHIRPRWGDQPVNKLKPMAMEQWLRDLPLAPKSKVHIRSLMHLVLKCAERWGIIEIGKNPVTLVRVKNASKRLKRPQILEVAQFFEMLKHLAEPYRTMVMVAQCTGLRISEILGLQWGDFDFEAHTFMVQRSSVGGRIDAAKTEYSKDYVPLDLRLEELLLRWRSFSTYSKDGDWVFANPQTGKPYHQESLKKRQLRRVADIIGLPEGIGWHTFRHTYRSWLDETGAPMKVQQELMRHASIQTTMNVYGRAMTDSKRKANSQVVGLVFGETLDVRKGDLNTTVLQ</sequence>
<dbReference type="SUPFAM" id="SSF56349">
    <property type="entry name" value="DNA breaking-rejoining enzymes"/>
    <property type="match status" value="1"/>
</dbReference>
<dbReference type="Pfam" id="PF14659">
    <property type="entry name" value="Phage_int_SAM_3"/>
    <property type="match status" value="1"/>
</dbReference>
<evidence type="ECO:0000256" key="5">
    <source>
        <dbReference type="PROSITE-ProRule" id="PRU01248"/>
    </source>
</evidence>
<dbReference type="EMBL" id="DTKL01000031">
    <property type="protein sequence ID" value="HGY94157.1"/>
    <property type="molecule type" value="Genomic_DNA"/>
</dbReference>
<dbReference type="AlphaFoldDB" id="A0A7V5CT38"/>